<sequence length="289" mass="30338">MKLPVSKTWLVKLGTAIGLAGVVFVGFKLYAYSHQIDANRLALSSYAVLAVLAIVYGSANTLLGVAWLNILHHLGLPASSRWSLWAYATSQLAKYVPGNIFQFAGRQVIGVGAGFANAPLGKSILYELALLCLAACHFVTLGAPLLLPGLGLTAPTAVFLVVVWASFALLDWFLGRSCAKAFLLYVAFLFVSGAVFALVASYSGVASTGLQAFLPVVSAFVVAWMIGLVTPGIPAGLGVREAVLIVLLPAFGDEPSIVTAVLLGRIVTVLGDTLFYASGYFIKPSQTAK</sequence>
<dbReference type="Proteomes" id="UP000004310">
    <property type="component" value="Unassembled WGS sequence"/>
</dbReference>
<feature type="transmembrane region" description="Helical" evidence="1">
    <location>
        <begin position="43"/>
        <end position="71"/>
    </location>
</feature>
<keyword evidence="1" id="KW-0812">Transmembrane</keyword>
<gene>
    <name evidence="2" type="ORF">FP2506_02035</name>
</gene>
<accession>Q0FYL3</accession>
<protein>
    <recommendedName>
        <fullName evidence="4">Transmembrane protein</fullName>
    </recommendedName>
</protein>
<feature type="transmembrane region" description="Helical" evidence="1">
    <location>
        <begin position="124"/>
        <end position="146"/>
    </location>
</feature>
<proteinExistence type="predicted"/>
<dbReference type="STRING" id="217511.GCA_001463845_03131"/>
<evidence type="ECO:0000313" key="3">
    <source>
        <dbReference type="Proteomes" id="UP000004310"/>
    </source>
</evidence>
<name>Q0FYL3_9HYPH</name>
<evidence type="ECO:0000313" key="2">
    <source>
        <dbReference type="EMBL" id="EAU39982.1"/>
    </source>
</evidence>
<keyword evidence="3" id="KW-1185">Reference proteome</keyword>
<feature type="transmembrane region" description="Helical" evidence="1">
    <location>
        <begin position="257"/>
        <end position="282"/>
    </location>
</feature>
<feature type="transmembrane region" description="Helical" evidence="1">
    <location>
        <begin position="9"/>
        <end position="31"/>
    </location>
</feature>
<dbReference type="eggNOG" id="COG0392">
    <property type="taxonomic scope" value="Bacteria"/>
</dbReference>
<dbReference type="AlphaFoldDB" id="Q0FYL3"/>
<dbReference type="EMBL" id="AATP01000010">
    <property type="protein sequence ID" value="EAU39982.1"/>
    <property type="molecule type" value="Genomic_DNA"/>
</dbReference>
<organism evidence="2 3">
    <name type="scientific">Fulvimarina pelagi HTCC2506</name>
    <dbReference type="NCBI Taxonomy" id="314231"/>
    <lineage>
        <taxon>Bacteria</taxon>
        <taxon>Pseudomonadati</taxon>
        <taxon>Pseudomonadota</taxon>
        <taxon>Alphaproteobacteria</taxon>
        <taxon>Hyphomicrobiales</taxon>
        <taxon>Aurantimonadaceae</taxon>
        <taxon>Fulvimarina</taxon>
    </lineage>
</organism>
<reference evidence="2 3" key="1">
    <citation type="journal article" date="2010" name="J. Bacteriol.">
        <title>Genome sequence of Fulvimarina pelagi HTCC2506T, a Mn(II)-oxidizing alphaproteobacterium possessing an aerobic anoxygenic photosynthetic gene cluster and Xanthorhodopsin.</title>
        <authorList>
            <person name="Kang I."/>
            <person name="Oh H.M."/>
            <person name="Lim S.I."/>
            <person name="Ferriera S."/>
            <person name="Giovannoni S.J."/>
            <person name="Cho J.C."/>
        </authorList>
    </citation>
    <scope>NUCLEOTIDE SEQUENCE [LARGE SCALE GENOMIC DNA]</scope>
    <source>
        <strain evidence="2 3">HTCC2506</strain>
    </source>
</reference>
<feature type="transmembrane region" description="Helical" evidence="1">
    <location>
        <begin position="152"/>
        <end position="170"/>
    </location>
</feature>
<evidence type="ECO:0008006" key="4">
    <source>
        <dbReference type="Google" id="ProtNLM"/>
    </source>
</evidence>
<feature type="transmembrane region" description="Helical" evidence="1">
    <location>
        <begin position="182"/>
        <end position="202"/>
    </location>
</feature>
<keyword evidence="1" id="KW-1133">Transmembrane helix</keyword>
<comment type="caution">
    <text evidence="2">The sequence shown here is derived from an EMBL/GenBank/DDBJ whole genome shotgun (WGS) entry which is preliminary data.</text>
</comment>
<feature type="transmembrane region" description="Helical" evidence="1">
    <location>
        <begin position="208"/>
        <end position="226"/>
    </location>
</feature>
<dbReference type="HOGENOM" id="CLU_051659_1_0_5"/>
<keyword evidence="1" id="KW-0472">Membrane</keyword>
<evidence type="ECO:0000256" key="1">
    <source>
        <dbReference type="SAM" id="Phobius"/>
    </source>
</evidence>